<feature type="transmembrane region" description="Helical" evidence="2">
    <location>
        <begin position="664"/>
        <end position="687"/>
    </location>
</feature>
<dbReference type="EMBL" id="JBFAKC010000004">
    <property type="protein sequence ID" value="MEV0708223.1"/>
    <property type="molecule type" value="Genomic_DNA"/>
</dbReference>
<keyword evidence="2" id="KW-1133">Transmembrane helix</keyword>
<keyword evidence="5" id="KW-1185">Reference proteome</keyword>
<protein>
    <submittedName>
        <fullName evidence="4">NACHT domain-containing protein</fullName>
    </submittedName>
</protein>
<proteinExistence type="predicted"/>
<dbReference type="Proteomes" id="UP001551695">
    <property type="component" value="Unassembled WGS sequence"/>
</dbReference>
<dbReference type="Pfam" id="PF01436">
    <property type="entry name" value="NHL"/>
    <property type="match status" value="1"/>
</dbReference>
<dbReference type="InterPro" id="IPR050952">
    <property type="entry name" value="TRIM-NHL_E3_ligases"/>
</dbReference>
<dbReference type="SUPFAM" id="SSF101898">
    <property type="entry name" value="NHL repeat"/>
    <property type="match status" value="1"/>
</dbReference>
<feature type="transmembrane region" description="Helical" evidence="2">
    <location>
        <begin position="581"/>
        <end position="599"/>
    </location>
</feature>
<dbReference type="RefSeq" id="WP_357782679.1">
    <property type="nucleotide sequence ID" value="NZ_JBFAKC010000004.1"/>
</dbReference>
<organism evidence="4 5">
    <name type="scientific">Nocardia aurea</name>
    <dbReference type="NCBI Taxonomy" id="2144174"/>
    <lineage>
        <taxon>Bacteria</taxon>
        <taxon>Bacillati</taxon>
        <taxon>Actinomycetota</taxon>
        <taxon>Actinomycetes</taxon>
        <taxon>Mycobacteriales</taxon>
        <taxon>Nocardiaceae</taxon>
        <taxon>Nocardia</taxon>
    </lineage>
</organism>
<feature type="transmembrane region" description="Helical" evidence="2">
    <location>
        <begin position="511"/>
        <end position="532"/>
    </location>
</feature>
<evidence type="ECO:0000313" key="4">
    <source>
        <dbReference type="EMBL" id="MEV0708223.1"/>
    </source>
</evidence>
<accession>A0ABV3FS37</accession>
<evidence type="ECO:0000259" key="3">
    <source>
        <dbReference type="Pfam" id="PF05729"/>
    </source>
</evidence>
<feature type="transmembrane region" description="Helical" evidence="2">
    <location>
        <begin position="619"/>
        <end position="643"/>
    </location>
</feature>
<feature type="transmembrane region" description="Helical" evidence="2">
    <location>
        <begin position="845"/>
        <end position="875"/>
    </location>
</feature>
<dbReference type="InterPro" id="IPR011042">
    <property type="entry name" value="6-blade_b-propeller_TolB-like"/>
</dbReference>
<keyword evidence="2" id="KW-0812">Transmembrane</keyword>
<feature type="transmembrane region" description="Helical" evidence="2">
    <location>
        <begin position="552"/>
        <end position="569"/>
    </location>
</feature>
<evidence type="ECO:0000256" key="2">
    <source>
        <dbReference type="SAM" id="Phobius"/>
    </source>
</evidence>
<feature type="transmembrane region" description="Helical" evidence="2">
    <location>
        <begin position="57"/>
        <end position="75"/>
    </location>
</feature>
<feature type="transmembrane region" description="Helical" evidence="2">
    <location>
        <begin position="443"/>
        <end position="465"/>
    </location>
</feature>
<dbReference type="InterPro" id="IPR001258">
    <property type="entry name" value="NHL_repeat"/>
</dbReference>
<feature type="domain" description="NACHT" evidence="3">
    <location>
        <begin position="162"/>
        <end position="319"/>
    </location>
</feature>
<dbReference type="Gene3D" id="3.40.50.300">
    <property type="entry name" value="P-loop containing nucleotide triphosphate hydrolases"/>
    <property type="match status" value="1"/>
</dbReference>
<feature type="transmembrane region" description="Helical" evidence="2">
    <location>
        <begin position="707"/>
        <end position="724"/>
    </location>
</feature>
<dbReference type="InterPro" id="IPR027417">
    <property type="entry name" value="P-loop_NTPase"/>
</dbReference>
<feature type="transmembrane region" description="Helical" evidence="2">
    <location>
        <begin position="481"/>
        <end position="499"/>
    </location>
</feature>
<feature type="transmembrane region" description="Helical" evidence="2">
    <location>
        <begin position="30"/>
        <end position="51"/>
    </location>
</feature>
<feature type="transmembrane region" description="Helical" evidence="2">
    <location>
        <begin position="773"/>
        <end position="792"/>
    </location>
</feature>
<dbReference type="Gene3D" id="2.120.10.30">
    <property type="entry name" value="TolB, C-terminal domain"/>
    <property type="match status" value="1"/>
</dbReference>
<gene>
    <name evidence="4" type="ORF">AB0I48_11705</name>
</gene>
<name>A0ABV3FS37_9NOCA</name>
<dbReference type="SUPFAM" id="SSF52540">
    <property type="entry name" value="P-loop containing nucleoside triphosphate hydrolases"/>
    <property type="match status" value="1"/>
</dbReference>
<dbReference type="Pfam" id="PF05729">
    <property type="entry name" value="NACHT"/>
    <property type="match status" value="1"/>
</dbReference>
<feature type="transmembrane region" description="Helical" evidence="2">
    <location>
        <begin position="813"/>
        <end position="833"/>
    </location>
</feature>
<feature type="transmembrane region" description="Helical" evidence="2">
    <location>
        <begin position="929"/>
        <end position="950"/>
    </location>
</feature>
<evidence type="ECO:0000313" key="5">
    <source>
        <dbReference type="Proteomes" id="UP001551695"/>
    </source>
</evidence>
<keyword evidence="1" id="KW-0677">Repeat</keyword>
<dbReference type="PANTHER" id="PTHR24104">
    <property type="entry name" value="E3 UBIQUITIN-PROTEIN LIGASE NHLRC1-RELATED"/>
    <property type="match status" value="1"/>
</dbReference>
<sequence length="1233" mass="131923">MYIKSATHLTNQWNSRDDCFVSTSRARKTFVATASAAIAGLLVWVWFASGWETTGKVAGAATAVIGVMSTVAARWPRRQSAADPATALEASATAVREQWQTEEKLHRLADPRPLPLRWTTCARDGVMDYWEVIRGVEGRETPIDLDGRLDDIIDIFERIPSRRLVVLGEPGAGKSVLAMHFTLAAVRRRGAGDPVPVLFPVASWNPRTTSLTAWMEARLCVDYPILGGRTASGQTPARELILRGLIWPVLDGLDEAPEQIRPEVITALNRALSPGQPIMLTCRSAEYEAAVAAADDVVTAAAVIELTPLGLDEITSYLRVTTAPGRGADRWDTLFTHLRDHPGGELAAALTTPLMTSLARVAYSDRRADPSELLDTCTFADRETIEAHLLDQLIPSSYTTEDRDEDRDGDTEQRLRFLAADLEQCGERDLAWWKQHLAIPTSLFRVVSGLGVGLLVAIVAAVSAWPTVGFTATEWANSVDMAVRLGFLAAVVIGFLAPVGDDVPRLRTQAALFTLIMTLGTCAGLAVGALTYWARTDSVSATLADAISDFRFVAESSWLLGLVVFLRVRETGATKGILGRLEHMAGIAAVVGIVFGFLHGTSGFVEEVVLEHGSTRDGVIAAVSHGLTVGAVAGIASAIAVQVGRALLRPVYMAGTHRIPGYRLRIFAAVTVTMLGGLLGAVALPLVRDVLGTAEGGWDQVWHTAQVIVPFALGHAVIVGFLPWESRPMTLELRLRGRLLRLLAVTAIAGTAAAVTLWFAIDFSGIGQAVRSCVLAGVLVGLAVGALAVAMDRPVALDRPVGPLDSLRLDRRAALLYSLAYSVAAGAATWLHTAIYPKSTLGAEYIGMFAASLFLVSYFASASGRHTIATIWLWLAGRMPLRDMRFYDEAYRRGVLRQVGSVYQFRHALLQDRLAEGNRHSLAHSGTRAALVLVSAVAVVLSGAGALVHYKYQHLDSQANTDGAILPFVELAYPVGVAVDGAGTVYVAGVAYSILGDFTYDNMTEGQLWRLPKGRTDPARIPLPELGFTYAMTVDRTGTLYIADSDYDHVLALSPGSTTPITLPFPHLGSPVGVAVGDSGDVYVSDNDTGLVWKLPAGSTTAKTLPFPPLDHVTGLAVDSEATVYAVEAGPDRVLALADGATTATPLPIDGLENPTGIAIDSTDTLYVCSWNGRVARFRTDSASADIVPLTGVDHPTGIAIDGANTLYVTDPANNRVIEVPHRDTGLRQHRGR</sequence>
<keyword evidence="2" id="KW-0472">Membrane</keyword>
<feature type="transmembrane region" description="Helical" evidence="2">
    <location>
        <begin position="739"/>
        <end position="761"/>
    </location>
</feature>
<comment type="caution">
    <text evidence="4">The sequence shown here is derived from an EMBL/GenBank/DDBJ whole genome shotgun (WGS) entry which is preliminary data.</text>
</comment>
<dbReference type="PANTHER" id="PTHR24104:SF25">
    <property type="entry name" value="PROTEIN LIN-41"/>
    <property type="match status" value="1"/>
</dbReference>
<dbReference type="InterPro" id="IPR007111">
    <property type="entry name" value="NACHT_NTPase"/>
</dbReference>
<evidence type="ECO:0000256" key="1">
    <source>
        <dbReference type="ARBA" id="ARBA00022737"/>
    </source>
</evidence>
<reference evidence="4 5" key="1">
    <citation type="submission" date="2024-06" db="EMBL/GenBank/DDBJ databases">
        <title>The Natural Products Discovery Center: Release of the First 8490 Sequenced Strains for Exploring Actinobacteria Biosynthetic Diversity.</title>
        <authorList>
            <person name="Kalkreuter E."/>
            <person name="Kautsar S.A."/>
            <person name="Yang D."/>
            <person name="Bader C.D."/>
            <person name="Teijaro C.N."/>
            <person name="Fluegel L."/>
            <person name="Davis C.M."/>
            <person name="Simpson J.R."/>
            <person name="Lauterbach L."/>
            <person name="Steele A.D."/>
            <person name="Gui C."/>
            <person name="Meng S."/>
            <person name="Li G."/>
            <person name="Viehrig K."/>
            <person name="Ye F."/>
            <person name="Su P."/>
            <person name="Kiefer A.F."/>
            <person name="Nichols A."/>
            <person name="Cepeda A.J."/>
            <person name="Yan W."/>
            <person name="Fan B."/>
            <person name="Jiang Y."/>
            <person name="Adhikari A."/>
            <person name="Zheng C.-J."/>
            <person name="Schuster L."/>
            <person name="Cowan T.M."/>
            <person name="Smanski M.J."/>
            <person name="Chevrette M.G."/>
            <person name="De Carvalho L.P.S."/>
            <person name="Shen B."/>
        </authorList>
    </citation>
    <scope>NUCLEOTIDE SEQUENCE [LARGE SCALE GENOMIC DNA]</scope>
    <source>
        <strain evidence="4 5">NPDC050403</strain>
    </source>
</reference>